<organism evidence="3 4">
    <name type="scientific">Streptomyces pyxinae</name>
    <dbReference type="NCBI Taxonomy" id="2970734"/>
    <lineage>
        <taxon>Bacteria</taxon>
        <taxon>Bacillati</taxon>
        <taxon>Actinomycetota</taxon>
        <taxon>Actinomycetes</taxon>
        <taxon>Kitasatosporales</taxon>
        <taxon>Streptomycetaceae</taxon>
        <taxon>Streptomyces</taxon>
    </lineage>
</organism>
<gene>
    <name evidence="3" type="ORF">NX801_00945</name>
</gene>
<proteinExistence type="predicted"/>
<keyword evidence="4" id="KW-1185">Reference proteome</keyword>
<name>A0ABT2CA19_9ACTN</name>
<protein>
    <submittedName>
        <fullName evidence="3">ATP-grasp domain-containing protein</fullName>
    </submittedName>
</protein>
<dbReference type="PROSITE" id="PS50975">
    <property type="entry name" value="ATP_GRASP"/>
    <property type="match status" value="1"/>
</dbReference>
<accession>A0ABT2CA19</accession>
<dbReference type="Pfam" id="PF02655">
    <property type="entry name" value="ATP-grasp_3"/>
    <property type="match status" value="1"/>
</dbReference>
<keyword evidence="1" id="KW-0067">ATP-binding</keyword>
<dbReference type="EMBL" id="JANUGQ010000001">
    <property type="protein sequence ID" value="MCS0634254.1"/>
    <property type="molecule type" value="Genomic_DNA"/>
</dbReference>
<dbReference type="RefSeq" id="WP_258784784.1">
    <property type="nucleotide sequence ID" value="NZ_JANUGQ010000001.1"/>
</dbReference>
<dbReference type="InterPro" id="IPR011761">
    <property type="entry name" value="ATP-grasp"/>
</dbReference>
<keyword evidence="1" id="KW-0547">Nucleotide-binding</keyword>
<dbReference type="SUPFAM" id="SSF56059">
    <property type="entry name" value="Glutathione synthetase ATP-binding domain-like"/>
    <property type="match status" value="1"/>
</dbReference>
<dbReference type="Gene3D" id="3.30.470.20">
    <property type="entry name" value="ATP-grasp fold, B domain"/>
    <property type="match status" value="1"/>
</dbReference>
<dbReference type="PANTHER" id="PTHR23132:SF23">
    <property type="entry name" value="D-ALANINE--D-ALANINE LIGASE B"/>
    <property type="match status" value="1"/>
</dbReference>
<dbReference type="Proteomes" id="UP001431313">
    <property type="component" value="Unassembled WGS sequence"/>
</dbReference>
<reference evidence="3" key="1">
    <citation type="submission" date="2022-08" db="EMBL/GenBank/DDBJ databases">
        <authorList>
            <person name="Somphong A."/>
            <person name="Phongsopitanun W."/>
        </authorList>
    </citation>
    <scope>NUCLEOTIDE SEQUENCE</scope>
    <source>
        <strain evidence="3">LP05-1</strain>
    </source>
</reference>
<evidence type="ECO:0000256" key="1">
    <source>
        <dbReference type="PROSITE-ProRule" id="PRU00409"/>
    </source>
</evidence>
<evidence type="ECO:0000259" key="2">
    <source>
        <dbReference type="PROSITE" id="PS50975"/>
    </source>
</evidence>
<evidence type="ECO:0000313" key="3">
    <source>
        <dbReference type="EMBL" id="MCS0634254.1"/>
    </source>
</evidence>
<dbReference type="PANTHER" id="PTHR23132">
    <property type="entry name" value="D-ALANINE--D-ALANINE LIGASE"/>
    <property type="match status" value="1"/>
</dbReference>
<comment type="caution">
    <text evidence="3">The sequence shown here is derived from an EMBL/GenBank/DDBJ whole genome shotgun (WGS) entry which is preliminary data.</text>
</comment>
<sequence>MPGDISAGDLAKKVIEWGADGVVSLSIADENALRDAVVKRLLKTVDIAMVGHTLGATSLAANKWDTKALLDRHGFDTPPGVLVDNDVLAGRGLAIPAYVDSILLQVADIGYPVISKPLWDCMGVGMVALSDETELLAHLAQPHHGNFILEKCATGEICSVEVVGAQGHYLVQPVVWQGPAEAGPVFNFGRLRYVTPREAEDRAFAPLAEKLKRLSRQLDIEGAIGLDMIYENGIYQILEINPRVTGTTVPCVAASGVNTYDCLLSILNGTWPAGIHREPAVERVCLQFPVRELSPAFVRDVTQELDVVRTQTLTIDETEYPNMIITCELGDRDTLPARLASLQQRHEFTDPALLAQISRVVGVADVSAKGAGN</sequence>
<dbReference type="InterPro" id="IPR003806">
    <property type="entry name" value="ATP-grasp_PylC-type"/>
</dbReference>
<evidence type="ECO:0000313" key="4">
    <source>
        <dbReference type="Proteomes" id="UP001431313"/>
    </source>
</evidence>
<feature type="domain" description="ATP-grasp" evidence="2">
    <location>
        <begin position="67"/>
        <end position="268"/>
    </location>
</feature>